<evidence type="ECO:0000313" key="2">
    <source>
        <dbReference type="WBParaSite" id="RSKR_0000249350.1"/>
    </source>
</evidence>
<name>A0AC35TNZ3_9BILA</name>
<dbReference type="WBParaSite" id="RSKR_0000249350.1">
    <property type="protein sequence ID" value="RSKR_0000249350.1"/>
    <property type="gene ID" value="RSKR_0000249350"/>
</dbReference>
<organism evidence="1 2">
    <name type="scientific">Rhabditophanes sp. KR3021</name>
    <dbReference type="NCBI Taxonomy" id="114890"/>
    <lineage>
        <taxon>Eukaryota</taxon>
        <taxon>Metazoa</taxon>
        <taxon>Ecdysozoa</taxon>
        <taxon>Nematoda</taxon>
        <taxon>Chromadorea</taxon>
        <taxon>Rhabditida</taxon>
        <taxon>Tylenchina</taxon>
        <taxon>Panagrolaimomorpha</taxon>
        <taxon>Strongyloidoidea</taxon>
        <taxon>Alloionematidae</taxon>
        <taxon>Rhabditophanes</taxon>
    </lineage>
</organism>
<sequence>MIEFNSTAKFYHADDFCHASFDDCRKNCAEYQCLPVDRCNSVNGQFFVCSFLDPKLLMYIILISFLIVLLCCSSFVACYICRYARRSFRQATYTDGNVILNNVSHIPTLPHQNYNQQHKNITPPHQGMY</sequence>
<protein>
    <submittedName>
        <fullName evidence="2">Uncharacterized protein</fullName>
    </submittedName>
</protein>
<reference evidence="2" key="1">
    <citation type="submission" date="2016-11" db="UniProtKB">
        <authorList>
            <consortium name="WormBaseParasite"/>
        </authorList>
    </citation>
    <scope>IDENTIFICATION</scope>
    <source>
        <strain evidence="2">KR3021</strain>
    </source>
</reference>
<evidence type="ECO:0000313" key="1">
    <source>
        <dbReference type="Proteomes" id="UP000095286"/>
    </source>
</evidence>
<proteinExistence type="predicted"/>
<accession>A0AC35TNZ3</accession>
<dbReference type="Proteomes" id="UP000095286">
    <property type="component" value="Unplaced"/>
</dbReference>